<proteinExistence type="predicted"/>
<evidence type="ECO:0000313" key="2">
    <source>
        <dbReference type="EMBL" id="MDS1271824.1"/>
    </source>
</evidence>
<comment type="caution">
    <text evidence="2">The sequence shown here is derived from an EMBL/GenBank/DDBJ whole genome shotgun (WGS) entry which is preliminary data.</text>
</comment>
<accession>A0ABU2HAC8</accession>
<sequence>MTHSIPTNLWRKSSYSAPNNCVEVADQPGVSAVRDSQHPNHGHLAFTSSEWAAFIQAMKTDSL</sequence>
<evidence type="ECO:0000313" key="3">
    <source>
        <dbReference type="Proteomes" id="UP001250214"/>
    </source>
</evidence>
<dbReference type="Proteomes" id="UP001250214">
    <property type="component" value="Unassembled WGS sequence"/>
</dbReference>
<protein>
    <submittedName>
        <fullName evidence="2">DUF397 domain-containing protein</fullName>
    </submittedName>
</protein>
<gene>
    <name evidence="2" type="ORF">RIF23_16140</name>
</gene>
<feature type="domain" description="DUF397" evidence="1">
    <location>
        <begin position="10"/>
        <end position="59"/>
    </location>
</feature>
<dbReference type="EMBL" id="JAVLVT010000008">
    <property type="protein sequence ID" value="MDS1271824.1"/>
    <property type="molecule type" value="Genomic_DNA"/>
</dbReference>
<keyword evidence="3" id="KW-1185">Reference proteome</keyword>
<organism evidence="2 3">
    <name type="scientific">Lipingzhangella rawalii</name>
    <dbReference type="NCBI Taxonomy" id="2055835"/>
    <lineage>
        <taxon>Bacteria</taxon>
        <taxon>Bacillati</taxon>
        <taxon>Actinomycetota</taxon>
        <taxon>Actinomycetes</taxon>
        <taxon>Streptosporangiales</taxon>
        <taxon>Nocardiopsidaceae</taxon>
        <taxon>Lipingzhangella</taxon>
    </lineage>
</organism>
<name>A0ABU2HAC8_9ACTN</name>
<reference evidence="3" key="1">
    <citation type="submission" date="2023-07" db="EMBL/GenBank/DDBJ databases">
        <title>Novel species in the genus Lipingzhangella isolated from Sambhar Salt Lake.</title>
        <authorList>
            <person name="Jiya N."/>
            <person name="Kajale S."/>
            <person name="Sharma A."/>
        </authorList>
    </citation>
    <scope>NUCLEOTIDE SEQUENCE [LARGE SCALE GENOMIC DNA]</scope>
    <source>
        <strain evidence="3">LS1_29</strain>
    </source>
</reference>
<dbReference type="Pfam" id="PF04149">
    <property type="entry name" value="DUF397"/>
    <property type="match status" value="1"/>
</dbReference>
<dbReference type="RefSeq" id="WP_310913380.1">
    <property type="nucleotide sequence ID" value="NZ_JAVLVT010000008.1"/>
</dbReference>
<evidence type="ECO:0000259" key="1">
    <source>
        <dbReference type="Pfam" id="PF04149"/>
    </source>
</evidence>
<dbReference type="InterPro" id="IPR007278">
    <property type="entry name" value="DUF397"/>
</dbReference>